<keyword evidence="14" id="KW-1185">Reference proteome</keyword>
<dbReference type="Proteomes" id="UP000275394">
    <property type="component" value="Unassembled WGS sequence"/>
</dbReference>
<evidence type="ECO:0000313" key="13">
    <source>
        <dbReference type="EMBL" id="ROS04553.1"/>
    </source>
</evidence>
<evidence type="ECO:0000256" key="10">
    <source>
        <dbReference type="RuleBase" id="RU003691"/>
    </source>
</evidence>
<dbReference type="Gene3D" id="3.30.390.30">
    <property type="match status" value="1"/>
</dbReference>
<dbReference type="InterPro" id="IPR046952">
    <property type="entry name" value="GSHR/TRXR-like"/>
</dbReference>
<evidence type="ECO:0000256" key="9">
    <source>
        <dbReference type="PIRSR" id="PIRSR000350-4"/>
    </source>
</evidence>
<feature type="domain" description="FAD/NAD(P)-binding" evidence="12">
    <location>
        <begin position="6"/>
        <end position="323"/>
    </location>
</feature>
<dbReference type="InterPro" id="IPR036188">
    <property type="entry name" value="FAD/NAD-bd_sf"/>
</dbReference>
<evidence type="ECO:0000256" key="8">
    <source>
        <dbReference type="PIRSR" id="PIRSR000350-3"/>
    </source>
</evidence>
<feature type="binding site" evidence="8">
    <location>
        <begin position="180"/>
        <end position="187"/>
    </location>
    <ligand>
        <name>NAD(+)</name>
        <dbReference type="ChEBI" id="CHEBI:57540"/>
    </ligand>
</feature>
<feature type="disulfide bond" description="Redox-active" evidence="9">
    <location>
        <begin position="43"/>
        <end position="48"/>
    </location>
</feature>
<dbReference type="InterPro" id="IPR004099">
    <property type="entry name" value="Pyr_nucl-diS_OxRdtase_dimer"/>
</dbReference>
<organism evidence="13 14">
    <name type="scientific">Sinobacterium caligoides</name>
    <dbReference type="NCBI Taxonomy" id="933926"/>
    <lineage>
        <taxon>Bacteria</taxon>
        <taxon>Pseudomonadati</taxon>
        <taxon>Pseudomonadota</taxon>
        <taxon>Gammaproteobacteria</taxon>
        <taxon>Cellvibrionales</taxon>
        <taxon>Spongiibacteraceae</taxon>
        <taxon>Sinobacterium</taxon>
    </lineage>
</organism>
<dbReference type="PANTHER" id="PTHR42737">
    <property type="entry name" value="GLUTATHIONE REDUCTASE"/>
    <property type="match status" value="1"/>
</dbReference>
<dbReference type="PIRSF" id="PIRSF000350">
    <property type="entry name" value="Mercury_reductase_MerA"/>
    <property type="match status" value="1"/>
</dbReference>
<keyword evidence="4 10" id="KW-0560">Oxidoreductase</keyword>
<dbReference type="InterPro" id="IPR012999">
    <property type="entry name" value="Pyr_OxRdtase_I_AS"/>
</dbReference>
<feature type="active site" description="Proton acceptor" evidence="7">
    <location>
        <position position="441"/>
    </location>
</feature>
<feature type="binding site" evidence="8">
    <location>
        <position position="308"/>
    </location>
    <ligand>
        <name>FAD</name>
        <dbReference type="ChEBI" id="CHEBI:57692"/>
    </ligand>
</feature>
<protein>
    <submittedName>
        <fullName evidence="13">NADPH-glutathione reductase</fullName>
    </submittedName>
</protein>
<dbReference type="GO" id="GO:0004362">
    <property type="term" value="F:glutathione-disulfide reductase (NADPH) activity"/>
    <property type="evidence" value="ECO:0007669"/>
    <property type="project" value="TreeGrafter"/>
</dbReference>
<proteinExistence type="inferred from homology"/>
<evidence type="ECO:0000259" key="12">
    <source>
        <dbReference type="Pfam" id="PF07992"/>
    </source>
</evidence>
<dbReference type="Pfam" id="PF02852">
    <property type="entry name" value="Pyr_redox_dim"/>
    <property type="match status" value="1"/>
</dbReference>
<evidence type="ECO:0000256" key="5">
    <source>
        <dbReference type="ARBA" id="ARBA00023157"/>
    </source>
</evidence>
<feature type="binding site" evidence="8">
    <location>
        <position position="52"/>
    </location>
    <ligand>
        <name>FAD</name>
        <dbReference type="ChEBI" id="CHEBI:57692"/>
    </ligand>
</feature>
<dbReference type="GO" id="GO:0005829">
    <property type="term" value="C:cytosol"/>
    <property type="evidence" value="ECO:0007669"/>
    <property type="project" value="TreeGrafter"/>
</dbReference>
<dbReference type="GO" id="GO:0050660">
    <property type="term" value="F:flavin adenine dinucleotide binding"/>
    <property type="evidence" value="ECO:0007669"/>
    <property type="project" value="InterPro"/>
</dbReference>
<gene>
    <name evidence="13" type="ORF">EDC56_0059</name>
</gene>
<dbReference type="PROSITE" id="PS00076">
    <property type="entry name" value="PYRIDINE_REDOX_1"/>
    <property type="match status" value="1"/>
</dbReference>
<dbReference type="NCBIfam" id="NF004776">
    <property type="entry name" value="PRK06116.1"/>
    <property type="match status" value="1"/>
</dbReference>
<evidence type="ECO:0000313" key="14">
    <source>
        <dbReference type="Proteomes" id="UP000275394"/>
    </source>
</evidence>
<evidence type="ECO:0000256" key="1">
    <source>
        <dbReference type="ARBA" id="ARBA00007532"/>
    </source>
</evidence>
<keyword evidence="6 10" id="KW-0676">Redox-active center</keyword>
<dbReference type="PRINTS" id="PR00411">
    <property type="entry name" value="PNDRDTASEI"/>
</dbReference>
<dbReference type="InterPro" id="IPR016156">
    <property type="entry name" value="FAD/NAD-linked_Rdtase_dimer_sf"/>
</dbReference>
<dbReference type="OrthoDB" id="9800167at2"/>
<evidence type="ECO:0000256" key="3">
    <source>
        <dbReference type="ARBA" id="ARBA00022827"/>
    </source>
</evidence>
<name>A0A3N2DXJ7_9GAMM</name>
<feature type="binding site" evidence="8">
    <location>
        <position position="267"/>
    </location>
    <ligand>
        <name>NAD(+)</name>
        <dbReference type="ChEBI" id="CHEBI:57540"/>
    </ligand>
</feature>
<accession>A0A3N2DXJ7</accession>
<evidence type="ECO:0000259" key="11">
    <source>
        <dbReference type="Pfam" id="PF02852"/>
    </source>
</evidence>
<evidence type="ECO:0000256" key="6">
    <source>
        <dbReference type="ARBA" id="ARBA00023284"/>
    </source>
</evidence>
<dbReference type="GO" id="GO:0045454">
    <property type="term" value="P:cell redox homeostasis"/>
    <property type="evidence" value="ECO:0007669"/>
    <property type="project" value="InterPro"/>
</dbReference>
<dbReference type="InterPro" id="IPR001100">
    <property type="entry name" value="Pyr_nuc-diS_OxRdtase"/>
</dbReference>
<dbReference type="PRINTS" id="PR00368">
    <property type="entry name" value="FADPNR"/>
</dbReference>
<keyword evidence="2 10" id="KW-0285">Flavoprotein</keyword>
<dbReference type="SUPFAM" id="SSF51905">
    <property type="entry name" value="FAD/NAD(P)-binding domain"/>
    <property type="match status" value="1"/>
</dbReference>
<dbReference type="PANTHER" id="PTHR42737:SF2">
    <property type="entry name" value="GLUTATHIONE REDUCTASE"/>
    <property type="match status" value="1"/>
</dbReference>
<dbReference type="InterPro" id="IPR023753">
    <property type="entry name" value="FAD/NAD-binding_dom"/>
</dbReference>
<evidence type="ECO:0000256" key="4">
    <source>
        <dbReference type="ARBA" id="ARBA00023002"/>
    </source>
</evidence>
<dbReference type="Gene3D" id="3.50.50.60">
    <property type="entry name" value="FAD/NAD(P)-binding domain"/>
    <property type="match status" value="2"/>
</dbReference>
<dbReference type="Pfam" id="PF07992">
    <property type="entry name" value="Pyr_redox_2"/>
    <property type="match status" value="1"/>
</dbReference>
<keyword evidence="5" id="KW-1015">Disulfide bond</keyword>
<dbReference type="SUPFAM" id="SSF55424">
    <property type="entry name" value="FAD/NAD-linked reductases, dimerisation (C-terminal) domain"/>
    <property type="match status" value="1"/>
</dbReference>
<feature type="domain" description="Pyridine nucleotide-disulphide oxidoreductase dimerisation" evidence="11">
    <location>
        <begin position="343"/>
        <end position="451"/>
    </location>
</feature>
<evidence type="ECO:0000256" key="2">
    <source>
        <dbReference type="ARBA" id="ARBA00022630"/>
    </source>
</evidence>
<keyword evidence="8" id="KW-0547">Nucleotide-binding</keyword>
<dbReference type="RefSeq" id="WP_123710545.1">
    <property type="nucleotide sequence ID" value="NZ_RKHR01000003.1"/>
</dbReference>
<dbReference type="AlphaFoldDB" id="A0A3N2DXJ7"/>
<dbReference type="GO" id="GO:0006749">
    <property type="term" value="P:glutathione metabolic process"/>
    <property type="evidence" value="ECO:0007669"/>
    <property type="project" value="TreeGrafter"/>
</dbReference>
<comment type="cofactor">
    <cofactor evidence="8">
        <name>FAD</name>
        <dbReference type="ChEBI" id="CHEBI:57692"/>
    </cofactor>
    <text evidence="8">Binds 1 FAD per subunit.</text>
</comment>
<comment type="caution">
    <text evidence="13">The sequence shown here is derived from an EMBL/GenBank/DDBJ whole genome shotgun (WGS) entry which is preliminary data.</text>
</comment>
<sequence length="455" mass="48508">MHNFDYDLLVIGAGSGGVRCARMSAGLGAKVAIVEREYWGGTCVNVGCVPKKLYSYAAHYGEDFRDAAGFGWQHASSPSFDWSVLRDNKTKEIHRLNDIYTNMLSASGADVIAGSATISGPNTVCVTDANGSQKTLTADKILLATGGRPVMPEVDGIEKAVDSNEIFDLAKFPETIVILGSGYIAVEFASIFNGLGAEVHLICRGDRVLRSFDREIAYELTRQMIEKGVHVHLNTGLNSVSGERGDLSLSLASGEIVNCQQLLSAVGRAPSLDCLGAFADDLKIDDQGFVVVDGEFRTSVDGLYAVGDIIGGPQLTPVALAEGMALAYELYGSDAKPVDYDCIATAVFSHPNIGTVGLTEEQARERYSSLSVFQSSFRHLKHTLSGNTEKTMMKILVDDDTDRVVGLHVLGADAGEIVQGFAVAIKAGATKATFDATIGIHPTAAEELVTMRQAR</sequence>
<dbReference type="EMBL" id="RKHR01000003">
    <property type="protein sequence ID" value="ROS04553.1"/>
    <property type="molecule type" value="Genomic_DNA"/>
</dbReference>
<keyword evidence="8" id="KW-0520">NAD</keyword>
<comment type="similarity">
    <text evidence="1 10">Belongs to the class-I pyridine nucleotide-disulfide oxidoreductase family.</text>
</comment>
<reference evidence="13 14" key="1">
    <citation type="submission" date="2018-11" db="EMBL/GenBank/DDBJ databases">
        <title>Genomic Encyclopedia of Type Strains, Phase IV (KMG-IV): sequencing the most valuable type-strain genomes for metagenomic binning, comparative biology and taxonomic classification.</title>
        <authorList>
            <person name="Goeker M."/>
        </authorList>
    </citation>
    <scope>NUCLEOTIDE SEQUENCE [LARGE SCALE GENOMIC DNA]</scope>
    <source>
        <strain evidence="13 14">DSM 100316</strain>
    </source>
</reference>
<keyword evidence="3 8" id="KW-0274">FAD</keyword>
<dbReference type="GO" id="GO:0034599">
    <property type="term" value="P:cellular response to oxidative stress"/>
    <property type="evidence" value="ECO:0007669"/>
    <property type="project" value="TreeGrafter"/>
</dbReference>
<evidence type="ECO:0000256" key="7">
    <source>
        <dbReference type="PIRSR" id="PIRSR000350-2"/>
    </source>
</evidence>